<dbReference type="Gene3D" id="3.30.2420.10">
    <property type="entry name" value="TonB"/>
    <property type="match status" value="1"/>
</dbReference>
<evidence type="ECO:0000256" key="1">
    <source>
        <dbReference type="ARBA" id="ARBA00004383"/>
    </source>
</evidence>
<dbReference type="GO" id="GO:0055085">
    <property type="term" value="P:transmembrane transport"/>
    <property type="evidence" value="ECO:0007669"/>
    <property type="project" value="InterPro"/>
</dbReference>
<evidence type="ECO:0000313" key="16">
    <source>
        <dbReference type="Proteomes" id="UP000321583"/>
    </source>
</evidence>
<keyword evidence="13" id="KW-0732">Signal</keyword>
<evidence type="ECO:0000256" key="8">
    <source>
        <dbReference type="ARBA" id="ARBA00022737"/>
    </source>
</evidence>
<reference evidence="15 16" key="1">
    <citation type="submission" date="2019-07" db="EMBL/GenBank/DDBJ databases">
        <title>Genome sequencing of lignin-degrading bacterial isolates.</title>
        <authorList>
            <person name="Gladden J."/>
        </authorList>
    </citation>
    <scope>NUCLEOTIDE SEQUENCE [LARGE SCALE GENOMIC DNA]</scope>
    <source>
        <strain evidence="15 16">J19</strain>
    </source>
</reference>
<dbReference type="EMBL" id="VLJS01000111">
    <property type="protein sequence ID" value="TWH03833.1"/>
    <property type="molecule type" value="Genomic_DNA"/>
</dbReference>
<dbReference type="GO" id="GO:0015031">
    <property type="term" value="P:protein transport"/>
    <property type="evidence" value="ECO:0007669"/>
    <property type="project" value="UniProtKB-KW"/>
</dbReference>
<evidence type="ECO:0000256" key="9">
    <source>
        <dbReference type="ARBA" id="ARBA00022927"/>
    </source>
</evidence>
<dbReference type="SUPFAM" id="SSF74653">
    <property type="entry name" value="TolA/TonB C-terminal domain"/>
    <property type="match status" value="1"/>
</dbReference>
<evidence type="ECO:0000256" key="12">
    <source>
        <dbReference type="SAM" id="MobiDB-lite"/>
    </source>
</evidence>
<gene>
    <name evidence="15" type="ORF">L613_007800000110</name>
</gene>
<evidence type="ECO:0000256" key="6">
    <source>
        <dbReference type="ARBA" id="ARBA00022519"/>
    </source>
</evidence>
<comment type="caution">
    <text evidence="15">The sequence shown here is derived from an EMBL/GenBank/DDBJ whole genome shotgun (WGS) entry which is preliminary data.</text>
</comment>
<evidence type="ECO:0000313" key="15">
    <source>
        <dbReference type="EMBL" id="TWH03833.1"/>
    </source>
</evidence>
<dbReference type="PROSITE" id="PS52015">
    <property type="entry name" value="TONB_CTD"/>
    <property type="match status" value="1"/>
</dbReference>
<feature type="signal peptide" evidence="13">
    <location>
        <begin position="1"/>
        <end position="25"/>
    </location>
</feature>
<feature type="region of interest" description="Disordered" evidence="12">
    <location>
        <begin position="214"/>
        <end position="261"/>
    </location>
</feature>
<feature type="compositionally biased region" description="Low complexity" evidence="12">
    <location>
        <begin position="231"/>
        <end position="249"/>
    </location>
</feature>
<feature type="domain" description="TonB C-terminal" evidence="14">
    <location>
        <begin position="249"/>
        <end position="335"/>
    </location>
</feature>
<comment type="subcellular location">
    <subcellularLocation>
        <location evidence="1">Cell inner membrane</location>
        <topology evidence="1">Single-pass membrane protein</topology>
        <orientation evidence="1">Periplasmic side</orientation>
    </subcellularLocation>
</comment>
<sequence length="335" mass="35779">MTLTIPPGSRFVACLLLAAALGACSKQEETAAGASAGAPSAQAGAEAAPAPAPAVAAKVQGMGAEELRELATRALRENRMYAPAGDNAMEYYLALRDKLPDDATVASALTDLMPYTVIAAEQAVNREQFDEAQRLVGLIEKADAGNPALPRIRQSISSGQQAVAKRSEAEAARARAEAEARQVAERQRIAQQQAAEAEAARRLAEQQEAARLAAEREAAARREAEQREAAARQAAAQQQSRPATTQQAPAPRPLRPISMPAPRYPPDALRAGTSGEVLVEFTVGTSGEVTDVRVVRSNPPRVFDREAMNAVRRWKYEPIDAPVTTRRTLAFTPNE</sequence>
<dbReference type="Pfam" id="PF03544">
    <property type="entry name" value="TonB_C"/>
    <property type="match status" value="1"/>
</dbReference>
<dbReference type="GO" id="GO:0031992">
    <property type="term" value="F:energy transducer activity"/>
    <property type="evidence" value="ECO:0007669"/>
    <property type="project" value="TreeGrafter"/>
</dbReference>
<keyword evidence="4" id="KW-0813">Transport</keyword>
<keyword evidence="9" id="KW-0653">Protein transport</keyword>
<evidence type="ECO:0000259" key="14">
    <source>
        <dbReference type="PROSITE" id="PS52015"/>
    </source>
</evidence>
<dbReference type="InterPro" id="IPR051045">
    <property type="entry name" value="TonB-dependent_transducer"/>
</dbReference>
<comment type="similarity">
    <text evidence="2">Belongs to the TonB family.</text>
</comment>
<dbReference type="GO" id="GO:0098797">
    <property type="term" value="C:plasma membrane protein complex"/>
    <property type="evidence" value="ECO:0007669"/>
    <property type="project" value="TreeGrafter"/>
</dbReference>
<organism evidence="15 16">
    <name type="scientific">Pseudoxanthomonas taiwanensis J19</name>
    <dbReference type="NCBI Taxonomy" id="935569"/>
    <lineage>
        <taxon>Bacteria</taxon>
        <taxon>Pseudomonadati</taxon>
        <taxon>Pseudomonadota</taxon>
        <taxon>Gammaproteobacteria</taxon>
        <taxon>Lysobacterales</taxon>
        <taxon>Lysobacteraceae</taxon>
        <taxon>Pseudoxanthomonas</taxon>
    </lineage>
</organism>
<keyword evidence="6" id="KW-0997">Cell inner membrane</keyword>
<evidence type="ECO:0000256" key="4">
    <source>
        <dbReference type="ARBA" id="ARBA00022448"/>
    </source>
</evidence>
<dbReference type="PANTHER" id="PTHR33446:SF8">
    <property type="entry name" value="PROTEIN TONB"/>
    <property type="match status" value="1"/>
</dbReference>
<accession>A0A562D2A1</accession>
<dbReference type="Proteomes" id="UP000321583">
    <property type="component" value="Unassembled WGS sequence"/>
</dbReference>
<keyword evidence="5" id="KW-1003">Cell membrane</keyword>
<dbReference type="InterPro" id="IPR006260">
    <property type="entry name" value="TonB/TolA_C"/>
</dbReference>
<evidence type="ECO:0000256" key="5">
    <source>
        <dbReference type="ARBA" id="ARBA00022475"/>
    </source>
</evidence>
<dbReference type="NCBIfam" id="TIGR01352">
    <property type="entry name" value="tonB_Cterm"/>
    <property type="match status" value="1"/>
</dbReference>
<evidence type="ECO:0000256" key="3">
    <source>
        <dbReference type="ARBA" id="ARBA00022362"/>
    </source>
</evidence>
<evidence type="ECO:0000256" key="10">
    <source>
        <dbReference type="ARBA" id="ARBA00022989"/>
    </source>
</evidence>
<keyword evidence="10" id="KW-1133">Transmembrane helix</keyword>
<feature type="compositionally biased region" description="Basic and acidic residues" evidence="12">
    <location>
        <begin position="214"/>
        <end position="230"/>
    </location>
</feature>
<keyword evidence="16" id="KW-1185">Reference proteome</keyword>
<dbReference type="InterPro" id="IPR037682">
    <property type="entry name" value="TonB_C"/>
</dbReference>
<evidence type="ECO:0000256" key="11">
    <source>
        <dbReference type="ARBA" id="ARBA00023136"/>
    </source>
</evidence>
<keyword evidence="7" id="KW-0812">Transmembrane</keyword>
<name>A0A562D2A1_9GAMM</name>
<evidence type="ECO:0000256" key="13">
    <source>
        <dbReference type="SAM" id="SignalP"/>
    </source>
</evidence>
<dbReference type="OrthoDB" id="1628901at2"/>
<protein>
    <recommendedName>
        <fullName evidence="3">Protein TonB</fullName>
    </recommendedName>
</protein>
<proteinExistence type="inferred from homology"/>
<dbReference type="AlphaFoldDB" id="A0A562D2A1"/>
<keyword evidence="11" id="KW-0472">Membrane</keyword>
<dbReference type="PANTHER" id="PTHR33446">
    <property type="entry name" value="PROTEIN TONB-RELATED"/>
    <property type="match status" value="1"/>
</dbReference>
<keyword evidence="8" id="KW-0677">Repeat</keyword>
<dbReference type="RefSeq" id="WP_028914285.1">
    <property type="nucleotide sequence ID" value="NZ_VLJS01000111.1"/>
</dbReference>
<evidence type="ECO:0000256" key="2">
    <source>
        <dbReference type="ARBA" id="ARBA00006555"/>
    </source>
</evidence>
<evidence type="ECO:0000256" key="7">
    <source>
        <dbReference type="ARBA" id="ARBA00022692"/>
    </source>
</evidence>
<feature type="chain" id="PRO_5021784080" description="Protein TonB" evidence="13">
    <location>
        <begin position="26"/>
        <end position="335"/>
    </location>
</feature>